<evidence type="ECO:0000313" key="2">
    <source>
        <dbReference type="Proteomes" id="UP000077266"/>
    </source>
</evidence>
<accession>A0A165CH73</accession>
<feature type="non-terminal residue" evidence="1">
    <location>
        <position position="1"/>
    </location>
</feature>
<dbReference type="EMBL" id="KV426321">
    <property type="protein sequence ID" value="KZV82450.1"/>
    <property type="molecule type" value="Genomic_DNA"/>
</dbReference>
<protein>
    <submittedName>
        <fullName evidence="1">Uncharacterized protein</fullName>
    </submittedName>
</protein>
<keyword evidence="2" id="KW-1185">Reference proteome</keyword>
<organism evidence="1 2">
    <name type="scientific">Exidia glandulosa HHB12029</name>
    <dbReference type="NCBI Taxonomy" id="1314781"/>
    <lineage>
        <taxon>Eukaryota</taxon>
        <taxon>Fungi</taxon>
        <taxon>Dikarya</taxon>
        <taxon>Basidiomycota</taxon>
        <taxon>Agaricomycotina</taxon>
        <taxon>Agaricomycetes</taxon>
        <taxon>Auriculariales</taxon>
        <taxon>Exidiaceae</taxon>
        <taxon>Exidia</taxon>
    </lineage>
</organism>
<sequence length="300" mass="33595">RRVEQNITTVTDFDFVIDVGKYISTDPEYFVLNDSVAAFRGDTMMEVDVPHRRRAFTAEQAHTGSLQEGEKDRLERGEMPWQVRNGGGTRSLEQWTEEYVRDEGTVKDFKFTKVVYGWDLNSVTAAIRSAIASTFYSGKVEVTVSSPSGNAIHVRPATAMSRMRANNFLRGALYATLVWPITSYFYEKQYRTCGAAYPLKQWVHLPDSRPGDDVDAYISRVAHPVDRSRFKATPEGISEVRGLREGEWFAMWEETIKSAVQNKVKNNIPLVDPLGAPNSMASKLDGYPGAQPGPSTPVAL</sequence>
<dbReference type="OrthoDB" id="203796at2759"/>
<gene>
    <name evidence="1" type="ORF">EXIGLDRAFT_702535</name>
</gene>
<dbReference type="PANTHER" id="PTHR37848">
    <property type="entry name" value="EXPRESSED PROTEIN"/>
    <property type="match status" value="1"/>
</dbReference>
<evidence type="ECO:0000313" key="1">
    <source>
        <dbReference type="EMBL" id="KZV82450.1"/>
    </source>
</evidence>
<dbReference type="Proteomes" id="UP000077266">
    <property type="component" value="Unassembled WGS sequence"/>
</dbReference>
<proteinExistence type="predicted"/>
<dbReference type="AlphaFoldDB" id="A0A165CH73"/>
<reference evidence="1 2" key="1">
    <citation type="journal article" date="2016" name="Mol. Biol. Evol.">
        <title>Comparative Genomics of Early-Diverging Mushroom-Forming Fungi Provides Insights into the Origins of Lignocellulose Decay Capabilities.</title>
        <authorList>
            <person name="Nagy L.G."/>
            <person name="Riley R."/>
            <person name="Tritt A."/>
            <person name="Adam C."/>
            <person name="Daum C."/>
            <person name="Floudas D."/>
            <person name="Sun H."/>
            <person name="Yadav J.S."/>
            <person name="Pangilinan J."/>
            <person name="Larsson K.H."/>
            <person name="Matsuura K."/>
            <person name="Barry K."/>
            <person name="Labutti K."/>
            <person name="Kuo R."/>
            <person name="Ohm R.A."/>
            <person name="Bhattacharya S.S."/>
            <person name="Shirouzu T."/>
            <person name="Yoshinaga Y."/>
            <person name="Martin F.M."/>
            <person name="Grigoriev I.V."/>
            <person name="Hibbett D.S."/>
        </authorList>
    </citation>
    <scope>NUCLEOTIDE SEQUENCE [LARGE SCALE GENOMIC DNA]</scope>
    <source>
        <strain evidence="1 2">HHB12029</strain>
    </source>
</reference>
<dbReference type="PANTHER" id="PTHR37848:SF1">
    <property type="entry name" value="SUN DOMAIN-CONTAINING PROTEIN"/>
    <property type="match status" value="1"/>
</dbReference>
<dbReference type="InParanoid" id="A0A165CH73"/>
<name>A0A165CH73_EXIGL</name>